<dbReference type="EMBL" id="LR797022">
    <property type="protein sequence ID" value="CAB4181365.1"/>
    <property type="molecule type" value="Genomic_DNA"/>
</dbReference>
<organism evidence="1">
    <name type="scientific">uncultured Caudovirales phage</name>
    <dbReference type="NCBI Taxonomy" id="2100421"/>
    <lineage>
        <taxon>Viruses</taxon>
        <taxon>Duplodnaviria</taxon>
        <taxon>Heunggongvirae</taxon>
        <taxon>Uroviricota</taxon>
        <taxon>Caudoviricetes</taxon>
        <taxon>Peduoviridae</taxon>
        <taxon>Maltschvirus</taxon>
        <taxon>Maltschvirus maltsch</taxon>
    </lineage>
</organism>
<sequence>MVVDVYGIGTLDPGAVPGWSTISISANPERWSFKSY</sequence>
<evidence type="ECO:0000313" key="1">
    <source>
        <dbReference type="EMBL" id="CAB4181365.1"/>
    </source>
</evidence>
<accession>A0A6J5QK57</accession>
<reference evidence="1" key="1">
    <citation type="submission" date="2020-05" db="EMBL/GenBank/DDBJ databases">
        <authorList>
            <person name="Chiriac C."/>
            <person name="Salcher M."/>
            <person name="Ghai R."/>
            <person name="Kavagutti S V."/>
        </authorList>
    </citation>
    <scope>NUCLEOTIDE SEQUENCE</scope>
</reference>
<protein>
    <submittedName>
        <fullName evidence="1">Uncharacterized protein</fullName>
    </submittedName>
</protein>
<gene>
    <name evidence="1" type="ORF">UFOVP1071_28</name>
</gene>
<name>A0A6J5QK57_9CAUD</name>
<proteinExistence type="predicted"/>